<dbReference type="InterPro" id="IPR057135">
    <property type="entry name" value="At4g27190-like_LRR"/>
</dbReference>
<evidence type="ECO:0000259" key="2">
    <source>
        <dbReference type="Pfam" id="PF23247"/>
    </source>
</evidence>
<proteinExistence type="predicted"/>
<dbReference type="PANTHER" id="PTHR33463">
    <property type="entry name" value="NB-ARC DOMAIN-CONTAINING PROTEIN-RELATED"/>
    <property type="match status" value="1"/>
</dbReference>
<dbReference type="SUPFAM" id="SSF52058">
    <property type="entry name" value="L domain-like"/>
    <property type="match status" value="1"/>
</dbReference>
<name>A0A0B2Q136_GLYSO</name>
<dbReference type="AlphaFoldDB" id="A0A0B2Q136"/>
<sequence length="343" mass="39446">MANDELRILEVENCVSLVEIVAKDEVATEEVNTERIIFQSLTLLRLWNLPKLRCIYPGMLILKWPKLQKLDVLHCEVLRFFATEFQNSPDSHLEDRNSFPTDQQESVSLRKVTPHLENLCLGKEEAMMITQGKLQIDLQLGLVKLQRFDESDVFLFVFVSNEAVPQPSIEKIEVVDSAFEEIFPSQMPDINFPQILSQPKGLKLQNLPQLNYIGLEHNWMNPILENLETLYVWECECLTILIPSIVRIHKLNYLFTSSTASNLGVLKEMHVSNCQSIKEIFETEEGDGPNVHMIIFEQLQVLTLSSLPALENFYSGSSTLNFPSLKQVAVNVCYRMKFFCIDY</sequence>
<accession>A0A0B2Q136</accession>
<evidence type="ECO:0000313" key="3">
    <source>
        <dbReference type="EMBL" id="KHN13688.1"/>
    </source>
</evidence>
<dbReference type="Gene3D" id="3.80.10.10">
    <property type="entry name" value="Ribonuclease Inhibitor"/>
    <property type="match status" value="1"/>
</dbReference>
<reference evidence="3" key="1">
    <citation type="submission" date="2014-07" db="EMBL/GenBank/DDBJ databases">
        <title>Identification of a novel salt tolerance gene in wild soybean by whole-genome sequencing.</title>
        <authorList>
            <person name="Lam H.-M."/>
            <person name="Qi X."/>
            <person name="Li M.-W."/>
            <person name="Liu X."/>
            <person name="Xie M."/>
            <person name="Ni M."/>
            <person name="Xu X."/>
        </authorList>
    </citation>
    <scope>NUCLEOTIDE SEQUENCE [LARGE SCALE GENOMIC DNA]</scope>
    <source>
        <tissue evidence="3">Root</tissue>
    </source>
</reference>
<dbReference type="EMBL" id="KN662351">
    <property type="protein sequence ID" value="KHN13688.1"/>
    <property type="molecule type" value="Genomic_DNA"/>
</dbReference>
<evidence type="ECO:0000256" key="1">
    <source>
        <dbReference type="ARBA" id="ARBA00022821"/>
    </source>
</evidence>
<dbReference type="Pfam" id="PF23247">
    <property type="entry name" value="LRR_RPS2"/>
    <property type="match status" value="2"/>
</dbReference>
<feature type="domain" description="Disease resistance protein At4g27190-like leucine-rich repeats" evidence="2">
    <location>
        <begin position="248"/>
        <end position="337"/>
    </location>
</feature>
<dbReference type="Proteomes" id="UP000053555">
    <property type="component" value="Unassembled WGS sequence"/>
</dbReference>
<feature type="domain" description="Disease resistance protein At4g27190-like leucine-rich repeats" evidence="2">
    <location>
        <begin position="5"/>
        <end position="79"/>
    </location>
</feature>
<dbReference type="PANTHER" id="PTHR33463:SF136">
    <property type="entry name" value="NB-ARC DOMAIN-CONTAINING PROTEIN"/>
    <property type="match status" value="1"/>
</dbReference>
<dbReference type="InterPro" id="IPR032675">
    <property type="entry name" value="LRR_dom_sf"/>
</dbReference>
<dbReference type="InterPro" id="IPR050905">
    <property type="entry name" value="Plant_NBS-LRR"/>
</dbReference>
<organism evidence="3">
    <name type="scientific">Glycine soja</name>
    <name type="common">Wild soybean</name>
    <dbReference type="NCBI Taxonomy" id="3848"/>
    <lineage>
        <taxon>Eukaryota</taxon>
        <taxon>Viridiplantae</taxon>
        <taxon>Streptophyta</taxon>
        <taxon>Embryophyta</taxon>
        <taxon>Tracheophyta</taxon>
        <taxon>Spermatophyta</taxon>
        <taxon>Magnoliopsida</taxon>
        <taxon>eudicotyledons</taxon>
        <taxon>Gunneridae</taxon>
        <taxon>Pentapetalae</taxon>
        <taxon>rosids</taxon>
        <taxon>fabids</taxon>
        <taxon>Fabales</taxon>
        <taxon>Fabaceae</taxon>
        <taxon>Papilionoideae</taxon>
        <taxon>50 kb inversion clade</taxon>
        <taxon>NPAAA clade</taxon>
        <taxon>indigoferoid/millettioid clade</taxon>
        <taxon>Phaseoleae</taxon>
        <taxon>Glycine</taxon>
        <taxon>Glycine subgen. Soja</taxon>
    </lineage>
</organism>
<gene>
    <name evidence="3" type="ORF">glysoja_033998</name>
</gene>
<protein>
    <recommendedName>
        <fullName evidence="2">Disease resistance protein At4g27190-like leucine-rich repeats domain-containing protein</fullName>
    </recommendedName>
</protein>
<keyword evidence="1" id="KW-0611">Plant defense</keyword>